<dbReference type="InterPro" id="IPR029032">
    <property type="entry name" value="AhpD-like"/>
</dbReference>
<reference evidence="3 4" key="1">
    <citation type="journal article" date="2018" name="Nat. Biotechnol.">
        <title>A standardized bacterial taxonomy based on genome phylogeny substantially revises the tree of life.</title>
        <authorList>
            <person name="Parks D.H."/>
            <person name="Chuvochina M."/>
            <person name="Waite D.W."/>
            <person name="Rinke C."/>
            <person name="Skarshewski A."/>
            <person name="Chaumeil P.A."/>
            <person name="Hugenholtz P."/>
        </authorList>
    </citation>
    <scope>NUCLEOTIDE SEQUENCE [LARGE SCALE GENOMIC DNA]</scope>
    <source>
        <strain evidence="3">UBA10707</strain>
    </source>
</reference>
<dbReference type="AlphaFoldDB" id="A0A356LAW1"/>
<name>A0A356LAW1_9BURK</name>
<proteinExistence type="predicted"/>
<gene>
    <name evidence="3" type="ORF">DD666_01765</name>
</gene>
<feature type="domain" description="Carboxymuconolactone decarboxylase-like" evidence="2">
    <location>
        <begin position="42"/>
        <end position="110"/>
    </location>
</feature>
<protein>
    <submittedName>
        <fullName evidence="3">Carboxymuconolactone decarboxylase family protein</fullName>
    </submittedName>
</protein>
<accession>A0A356LAW1</accession>
<sequence length="193" mass="21148">MQRLPMLDPSEMSAEQAAACEAARTGPRGKIPAPMIAWLRNPELARRAQDLGALLRFDTSLTPRLTELAILVCARHWTSHHEWTAHKKLALQAGLEPATIDAIADHRAPAFTEVNEKIVYVISREVLSSGQLSPTHYTEGIQALGERGLVELVAILGYYCLVSITLNCFEIGLPESRASELERPDSSEAGVQP</sequence>
<dbReference type="PANTHER" id="PTHR34846">
    <property type="entry name" value="4-CARBOXYMUCONOLACTONE DECARBOXYLASE FAMILY PROTEIN (AFU_ORTHOLOGUE AFUA_6G11590)"/>
    <property type="match status" value="1"/>
</dbReference>
<feature type="compositionally biased region" description="Low complexity" evidence="1">
    <location>
        <begin position="14"/>
        <end position="23"/>
    </location>
</feature>
<evidence type="ECO:0000313" key="3">
    <source>
        <dbReference type="EMBL" id="HBP28127.1"/>
    </source>
</evidence>
<evidence type="ECO:0000259" key="2">
    <source>
        <dbReference type="Pfam" id="PF02627"/>
    </source>
</evidence>
<evidence type="ECO:0000313" key="4">
    <source>
        <dbReference type="Proteomes" id="UP000264036"/>
    </source>
</evidence>
<dbReference type="Proteomes" id="UP000264036">
    <property type="component" value="Unassembled WGS sequence"/>
</dbReference>
<evidence type="ECO:0000256" key="1">
    <source>
        <dbReference type="SAM" id="MobiDB-lite"/>
    </source>
</evidence>
<dbReference type="InterPro" id="IPR003779">
    <property type="entry name" value="CMD-like"/>
</dbReference>
<dbReference type="Pfam" id="PF02627">
    <property type="entry name" value="CMD"/>
    <property type="match status" value="1"/>
</dbReference>
<dbReference type="EMBL" id="DOEK01000004">
    <property type="protein sequence ID" value="HBP28127.1"/>
    <property type="molecule type" value="Genomic_DNA"/>
</dbReference>
<organism evidence="3 4">
    <name type="scientific">Advenella kashmirensis</name>
    <dbReference type="NCBI Taxonomy" id="310575"/>
    <lineage>
        <taxon>Bacteria</taxon>
        <taxon>Pseudomonadati</taxon>
        <taxon>Pseudomonadota</taxon>
        <taxon>Betaproteobacteria</taxon>
        <taxon>Burkholderiales</taxon>
        <taxon>Alcaligenaceae</taxon>
    </lineage>
</organism>
<dbReference type="PANTHER" id="PTHR34846:SF11">
    <property type="entry name" value="4-CARBOXYMUCONOLACTONE DECARBOXYLASE FAMILY PROTEIN (AFU_ORTHOLOGUE AFUA_6G11590)"/>
    <property type="match status" value="1"/>
</dbReference>
<feature type="region of interest" description="Disordered" evidence="1">
    <location>
        <begin position="1"/>
        <end position="26"/>
    </location>
</feature>
<comment type="caution">
    <text evidence="3">The sequence shown here is derived from an EMBL/GenBank/DDBJ whole genome shotgun (WGS) entry which is preliminary data.</text>
</comment>
<dbReference type="SUPFAM" id="SSF69118">
    <property type="entry name" value="AhpD-like"/>
    <property type="match status" value="1"/>
</dbReference>
<dbReference type="Gene3D" id="1.20.1290.10">
    <property type="entry name" value="AhpD-like"/>
    <property type="match status" value="1"/>
</dbReference>
<dbReference type="GO" id="GO:0051920">
    <property type="term" value="F:peroxiredoxin activity"/>
    <property type="evidence" value="ECO:0007669"/>
    <property type="project" value="InterPro"/>
</dbReference>